<dbReference type="OrthoDB" id="2990827at2"/>
<keyword evidence="2" id="KW-1185">Reference proteome</keyword>
<organism evidence="1 2">
    <name type="scientific">Thermodesulfovibrio aggregans</name>
    <dbReference type="NCBI Taxonomy" id="86166"/>
    <lineage>
        <taxon>Bacteria</taxon>
        <taxon>Pseudomonadati</taxon>
        <taxon>Nitrospirota</taxon>
        <taxon>Thermodesulfovibrionia</taxon>
        <taxon>Thermodesulfovibrionales</taxon>
        <taxon>Thermodesulfovibrionaceae</taxon>
        <taxon>Thermodesulfovibrio</taxon>
    </lineage>
</organism>
<comment type="caution">
    <text evidence="1">The sequence shown here is derived from an EMBL/GenBank/DDBJ whole genome shotgun (WGS) entry which is preliminary data.</text>
</comment>
<proteinExistence type="predicted"/>
<sequence>MPTVGVNSNVCATCQYWMGARQFTSKKVIHFDEMGICMASRSSYRGKETRGMQHCGQWMKWLNIEQV</sequence>
<gene>
    <name evidence="1" type="ORF">TAGGR_316</name>
</gene>
<dbReference type="Proteomes" id="UP000054976">
    <property type="component" value="Unassembled WGS sequence"/>
</dbReference>
<name>A0A0U9HR91_9BACT</name>
<dbReference type="STRING" id="86166.TAGGR_316"/>
<dbReference type="AlphaFoldDB" id="A0A0U9HR91"/>
<evidence type="ECO:0000313" key="2">
    <source>
        <dbReference type="Proteomes" id="UP000054976"/>
    </source>
</evidence>
<reference evidence="2" key="1">
    <citation type="submission" date="2016-01" db="EMBL/GenBank/DDBJ databases">
        <title>Draft genome sequence of Thermodesulfovibrio aggregans strain TGE-P1.</title>
        <authorList>
            <person name="Sekiguchi Y."/>
            <person name="Ohashi A."/>
            <person name="Matsuura N."/>
            <person name="Tourlousse M.D."/>
        </authorList>
    </citation>
    <scope>NUCLEOTIDE SEQUENCE [LARGE SCALE GENOMIC DNA]</scope>
    <source>
        <strain evidence="2">TGE-P1</strain>
    </source>
</reference>
<evidence type="ECO:0000313" key="1">
    <source>
        <dbReference type="EMBL" id="GAQ95544.1"/>
    </source>
</evidence>
<evidence type="ECO:0008006" key="3">
    <source>
        <dbReference type="Google" id="ProtNLM"/>
    </source>
</evidence>
<protein>
    <recommendedName>
        <fullName evidence="3">Transposase</fullName>
    </recommendedName>
</protein>
<dbReference type="RefSeq" id="WP_059176980.1">
    <property type="nucleotide sequence ID" value="NZ_BCNO01000003.1"/>
</dbReference>
<dbReference type="EMBL" id="BCNO01000003">
    <property type="protein sequence ID" value="GAQ95544.1"/>
    <property type="molecule type" value="Genomic_DNA"/>
</dbReference>
<accession>A0A0U9HR91</accession>